<dbReference type="InterPro" id="IPR036249">
    <property type="entry name" value="Thioredoxin-like_sf"/>
</dbReference>
<sequence>MATVELTAQDLEQQISEQDILLLDFWADWCGPCHQFAPIYEEASERHTDVMFGRIDTESEQQLAAELGIQSIPTLMAIREGVVVFSQPGVLPGEAIDELLEKVRELDMEEIHAELAQEGEAGEDESGETDAEAADSSER</sequence>
<dbReference type="GO" id="GO:0005829">
    <property type="term" value="C:cytosol"/>
    <property type="evidence" value="ECO:0007669"/>
    <property type="project" value="TreeGrafter"/>
</dbReference>
<feature type="domain" description="Thioredoxin" evidence="3">
    <location>
        <begin position="1"/>
        <end position="105"/>
    </location>
</feature>
<dbReference type="CDD" id="cd02947">
    <property type="entry name" value="TRX_family"/>
    <property type="match status" value="1"/>
</dbReference>
<dbReference type="PROSITE" id="PS51352">
    <property type="entry name" value="THIOREDOXIN_2"/>
    <property type="match status" value="1"/>
</dbReference>
<evidence type="ECO:0000256" key="2">
    <source>
        <dbReference type="SAM" id="MobiDB-lite"/>
    </source>
</evidence>
<keyword evidence="1" id="KW-1015">Disulfide bond</keyword>
<dbReference type="PANTHER" id="PTHR45663">
    <property type="entry name" value="GEO12009P1"/>
    <property type="match status" value="1"/>
</dbReference>
<dbReference type="PRINTS" id="PR00421">
    <property type="entry name" value="THIOREDOXIN"/>
</dbReference>
<dbReference type="OrthoDB" id="9790390at2"/>
<evidence type="ECO:0000259" key="3">
    <source>
        <dbReference type="PROSITE" id="PS51352"/>
    </source>
</evidence>
<dbReference type="Gene3D" id="3.40.30.10">
    <property type="entry name" value="Glutaredoxin"/>
    <property type="match status" value="1"/>
</dbReference>
<dbReference type="EMBL" id="CP036402">
    <property type="protein sequence ID" value="QBI19060.1"/>
    <property type="molecule type" value="Genomic_DNA"/>
</dbReference>
<keyword evidence="5" id="KW-1185">Reference proteome</keyword>
<dbReference type="RefSeq" id="WP_131154057.1">
    <property type="nucleotide sequence ID" value="NZ_CP036402.1"/>
</dbReference>
<evidence type="ECO:0000313" key="4">
    <source>
        <dbReference type="EMBL" id="QBI19060.1"/>
    </source>
</evidence>
<dbReference type="KEGG" id="erz:ER308_05540"/>
<dbReference type="Proteomes" id="UP000291469">
    <property type="component" value="Chromosome"/>
</dbReference>
<reference evidence="4 5" key="1">
    <citation type="submission" date="2019-01" db="EMBL/GenBank/DDBJ databases">
        <title>Egibacter rhizosphaerae EGI 80759T.</title>
        <authorList>
            <person name="Chen D.-D."/>
            <person name="Tian Y."/>
            <person name="Jiao J.-Y."/>
            <person name="Zhang X.-T."/>
            <person name="Zhang Y.-G."/>
            <person name="Zhang Y."/>
            <person name="Xiao M."/>
            <person name="Shu W.-S."/>
            <person name="Li W.-J."/>
        </authorList>
    </citation>
    <scope>NUCLEOTIDE SEQUENCE [LARGE SCALE GENOMIC DNA]</scope>
    <source>
        <strain evidence="4 5">EGI 80759</strain>
    </source>
</reference>
<accession>A0A411YCY6</accession>
<dbReference type="AlphaFoldDB" id="A0A411YCY6"/>
<gene>
    <name evidence="4" type="ORF">ER308_05540</name>
</gene>
<dbReference type="GO" id="GO:0015035">
    <property type="term" value="F:protein-disulfide reductase activity"/>
    <property type="evidence" value="ECO:0007669"/>
    <property type="project" value="TreeGrafter"/>
</dbReference>
<proteinExistence type="predicted"/>
<dbReference type="SUPFAM" id="SSF52833">
    <property type="entry name" value="Thioredoxin-like"/>
    <property type="match status" value="1"/>
</dbReference>
<organism evidence="4 5">
    <name type="scientific">Egibacter rhizosphaerae</name>
    <dbReference type="NCBI Taxonomy" id="1670831"/>
    <lineage>
        <taxon>Bacteria</taxon>
        <taxon>Bacillati</taxon>
        <taxon>Actinomycetota</taxon>
        <taxon>Nitriliruptoria</taxon>
        <taxon>Egibacterales</taxon>
        <taxon>Egibacteraceae</taxon>
        <taxon>Egibacter</taxon>
    </lineage>
</organism>
<dbReference type="InterPro" id="IPR013766">
    <property type="entry name" value="Thioredoxin_domain"/>
</dbReference>
<feature type="region of interest" description="Disordered" evidence="2">
    <location>
        <begin position="112"/>
        <end position="139"/>
    </location>
</feature>
<dbReference type="PANTHER" id="PTHR45663:SF40">
    <property type="entry name" value="THIOREDOXIN 2"/>
    <property type="match status" value="1"/>
</dbReference>
<dbReference type="InterPro" id="IPR017937">
    <property type="entry name" value="Thioredoxin_CS"/>
</dbReference>
<feature type="compositionally biased region" description="Acidic residues" evidence="2">
    <location>
        <begin position="120"/>
        <end position="139"/>
    </location>
</feature>
<dbReference type="PROSITE" id="PS00194">
    <property type="entry name" value="THIOREDOXIN_1"/>
    <property type="match status" value="1"/>
</dbReference>
<name>A0A411YCY6_9ACTN</name>
<protein>
    <submittedName>
        <fullName evidence="4">Thiol reductase thioredoxin</fullName>
    </submittedName>
</protein>
<evidence type="ECO:0000313" key="5">
    <source>
        <dbReference type="Proteomes" id="UP000291469"/>
    </source>
</evidence>
<evidence type="ECO:0000256" key="1">
    <source>
        <dbReference type="ARBA" id="ARBA00023157"/>
    </source>
</evidence>
<dbReference type="Pfam" id="PF00085">
    <property type="entry name" value="Thioredoxin"/>
    <property type="match status" value="1"/>
</dbReference>